<accession>A0ABU2L3G1</accession>
<keyword evidence="1" id="KW-0472">Membrane</keyword>
<comment type="caution">
    <text evidence="2">The sequence shown here is derived from an EMBL/GenBank/DDBJ whole genome shotgun (WGS) entry which is preliminary data.</text>
</comment>
<dbReference type="RefSeq" id="WP_311629018.1">
    <property type="nucleotide sequence ID" value="NZ_JAVREN010000004.1"/>
</dbReference>
<feature type="transmembrane region" description="Helical" evidence="1">
    <location>
        <begin position="35"/>
        <end position="67"/>
    </location>
</feature>
<keyword evidence="1" id="KW-1133">Transmembrane helix</keyword>
<evidence type="ECO:0000313" key="2">
    <source>
        <dbReference type="EMBL" id="MDT0306099.1"/>
    </source>
</evidence>
<sequence>MWTKRRLLESLPKEAATRGIVAPPEVPEAQYWIPALIGATGVVLCLQGGASILLGLVAIMVGIGLAIRVRYRVEEAREALAAWERSRYCVACDRTLSGYTETA</sequence>
<proteinExistence type="predicted"/>
<keyword evidence="3" id="KW-1185">Reference proteome</keyword>
<protein>
    <submittedName>
        <fullName evidence="2">Uncharacterized protein</fullName>
    </submittedName>
</protein>
<reference evidence="3" key="1">
    <citation type="submission" date="2023-07" db="EMBL/GenBank/DDBJ databases">
        <title>30 novel species of actinomycetes from the DSMZ collection.</title>
        <authorList>
            <person name="Nouioui I."/>
        </authorList>
    </citation>
    <scope>NUCLEOTIDE SEQUENCE [LARGE SCALE GENOMIC DNA]</scope>
    <source>
        <strain evidence="3">DSM 44917</strain>
    </source>
</reference>
<dbReference type="Proteomes" id="UP001183388">
    <property type="component" value="Unassembled WGS sequence"/>
</dbReference>
<dbReference type="EMBL" id="JAVREN010000004">
    <property type="protein sequence ID" value="MDT0306099.1"/>
    <property type="molecule type" value="Genomic_DNA"/>
</dbReference>
<gene>
    <name evidence="2" type="ORF">RM780_03865</name>
</gene>
<evidence type="ECO:0000313" key="3">
    <source>
        <dbReference type="Proteomes" id="UP001183388"/>
    </source>
</evidence>
<keyword evidence="1" id="KW-0812">Transmembrane</keyword>
<name>A0ABU2L3G1_9ACTN</name>
<evidence type="ECO:0000256" key="1">
    <source>
        <dbReference type="SAM" id="Phobius"/>
    </source>
</evidence>
<organism evidence="2 3">
    <name type="scientific">Streptomyces boetiae</name>
    <dbReference type="NCBI Taxonomy" id="3075541"/>
    <lineage>
        <taxon>Bacteria</taxon>
        <taxon>Bacillati</taxon>
        <taxon>Actinomycetota</taxon>
        <taxon>Actinomycetes</taxon>
        <taxon>Kitasatosporales</taxon>
        <taxon>Streptomycetaceae</taxon>
        <taxon>Streptomyces</taxon>
    </lineage>
</organism>